<organism evidence="1">
    <name type="scientific">Rhizophora mucronata</name>
    <name type="common">Asiatic mangrove</name>
    <dbReference type="NCBI Taxonomy" id="61149"/>
    <lineage>
        <taxon>Eukaryota</taxon>
        <taxon>Viridiplantae</taxon>
        <taxon>Streptophyta</taxon>
        <taxon>Embryophyta</taxon>
        <taxon>Tracheophyta</taxon>
        <taxon>Spermatophyta</taxon>
        <taxon>Magnoliopsida</taxon>
        <taxon>eudicotyledons</taxon>
        <taxon>Gunneridae</taxon>
        <taxon>Pentapetalae</taxon>
        <taxon>rosids</taxon>
        <taxon>fabids</taxon>
        <taxon>Malpighiales</taxon>
        <taxon>Rhizophoraceae</taxon>
        <taxon>Rhizophora</taxon>
    </lineage>
</organism>
<evidence type="ECO:0000313" key="1">
    <source>
        <dbReference type="EMBL" id="MBX40885.1"/>
    </source>
</evidence>
<sequence>MKNTIQLCNKHSTAVINSMIRCNAI</sequence>
<dbReference type="EMBL" id="GGEC01060401">
    <property type="protein sequence ID" value="MBX40885.1"/>
    <property type="molecule type" value="Transcribed_RNA"/>
</dbReference>
<reference evidence="1" key="1">
    <citation type="submission" date="2018-02" db="EMBL/GenBank/DDBJ databases">
        <title>Rhizophora mucronata_Transcriptome.</title>
        <authorList>
            <person name="Meera S.P."/>
            <person name="Sreeshan A."/>
            <person name="Augustine A."/>
        </authorList>
    </citation>
    <scope>NUCLEOTIDE SEQUENCE</scope>
    <source>
        <tissue evidence="1">Leaf</tissue>
    </source>
</reference>
<accession>A0A2P2NEI2</accession>
<protein>
    <submittedName>
        <fullName evidence="1">Uncharacterized protein</fullName>
    </submittedName>
</protein>
<proteinExistence type="predicted"/>
<name>A0A2P2NEI2_RHIMU</name>
<dbReference type="AlphaFoldDB" id="A0A2P2NEI2"/>